<dbReference type="AlphaFoldDB" id="A0A077M4F3"/>
<dbReference type="Proteomes" id="UP000035721">
    <property type="component" value="Unassembled WGS sequence"/>
</dbReference>
<protein>
    <recommendedName>
        <fullName evidence="4">DNA-binding protein</fullName>
    </recommendedName>
</protein>
<gene>
    <name evidence="2" type="ORF">BN12_3950005</name>
</gene>
<dbReference type="OrthoDB" id="3268233at2"/>
<dbReference type="Gene3D" id="2.40.50.140">
    <property type="entry name" value="Nucleic acid-binding proteins"/>
    <property type="match status" value="1"/>
</dbReference>
<sequence>MGAHGSVFDRWRDAVTKTSTELEADELQEDSTRAGGTPIRECDDRQVVDVCGSVRALTLPPRTSVPMLVAEIYDGTRPLNLVWLGRRSIGGIEPGTFLRAHGRVAKVKGMPTIYNPTYEILPHRGRA</sequence>
<evidence type="ECO:0008006" key="4">
    <source>
        <dbReference type="Google" id="ProtNLM"/>
    </source>
</evidence>
<accession>A0A077M4F3</accession>
<comment type="caution">
    <text evidence="2">The sequence shown here is derived from an EMBL/GenBank/DDBJ whole genome shotgun (WGS) entry which is preliminary data.</text>
</comment>
<evidence type="ECO:0000313" key="3">
    <source>
        <dbReference type="Proteomes" id="UP000035721"/>
    </source>
</evidence>
<name>A0A077M4F3_9MICO</name>
<evidence type="ECO:0000313" key="2">
    <source>
        <dbReference type="EMBL" id="CCH79005.1"/>
    </source>
</evidence>
<dbReference type="CDD" id="cd04488">
    <property type="entry name" value="RecG_wedge_OBF"/>
    <property type="match status" value="1"/>
</dbReference>
<proteinExistence type="predicted"/>
<keyword evidence="3" id="KW-1185">Reference proteome</keyword>
<dbReference type="RefSeq" id="WP_048555659.1">
    <property type="nucleotide sequence ID" value="NZ_HF570958.1"/>
</dbReference>
<dbReference type="STRING" id="1194083.BN12_3950005"/>
<evidence type="ECO:0000256" key="1">
    <source>
        <dbReference type="SAM" id="MobiDB-lite"/>
    </source>
</evidence>
<organism evidence="2 3">
    <name type="scientific">Nostocoides japonicum T1-X7</name>
    <dbReference type="NCBI Taxonomy" id="1194083"/>
    <lineage>
        <taxon>Bacteria</taxon>
        <taxon>Bacillati</taxon>
        <taxon>Actinomycetota</taxon>
        <taxon>Actinomycetes</taxon>
        <taxon>Micrococcales</taxon>
        <taxon>Intrasporangiaceae</taxon>
        <taxon>Nostocoides</taxon>
    </lineage>
</organism>
<feature type="region of interest" description="Disordered" evidence="1">
    <location>
        <begin position="19"/>
        <end position="40"/>
    </location>
</feature>
<dbReference type="InterPro" id="IPR012340">
    <property type="entry name" value="NA-bd_OB-fold"/>
</dbReference>
<dbReference type="EMBL" id="CAJB01000329">
    <property type="protein sequence ID" value="CCH79005.1"/>
    <property type="molecule type" value="Genomic_DNA"/>
</dbReference>
<reference evidence="2 3" key="1">
    <citation type="journal article" date="2013" name="ISME J.">
        <title>A metabolic model for members of the genus Tetrasphaera involved in enhanced biological phosphorus removal.</title>
        <authorList>
            <person name="Kristiansen R."/>
            <person name="Nguyen H.T.T."/>
            <person name="Saunders A.M."/>
            <person name="Nielsen J.L."/>
            <person name="Wimmer R."/>
            <person name="Le V.Q."/>
            <person name="McIlroy S.J."/>
            <person name="Petrovski S."/>
            <person name="Seviour R.J."/>
            <person name="Calteau A."/>
            <person name="Nielsen K.L."/>
            <person name="Nielsen P.H."/>
        </authorList>
    </citation>
    <scope>NUCLEOTIDE SEQUENCE [LARGE SCALE GENOMIC DNA]</scope>
    <source>
        <strain evidence="2 3">T1-X7</strain>
    </source>
</reference>